<evidence type="ECO:0000313" key="3">
    <source>
        <dbReference type="EMBL" id="AZT98008.1"/>
    </source>
</evidence>
<evidence type="ECO:0000313" key="5">
    <source>
        <dbReference type="EMBL" id="PCC48803.1"/>
    </source>
</evidence>
<evidence type="ECO:0000313" key="2">
    <source>
        <dbReference type="EMBL" id="AOP54532.1"/>
    </source>
</evidence>
<evidence type="ECO:0000313" key="4">
    <source>
        <dbReference type="EMBL" id="PCC42128.1"/>
    </source>
</evidence>
<reference evidence="3 11" key="5">
    <citation type="submission" date="2019-01" db="EMBL/GenBank/DDBJ databases">
        <title>Comparative genomic analysis of Brevibacterium aurantiacum sheds light on its evolution and its adaptation to smear-ripened cheeses.</title>
        <authorList>
            <person name="Moineau S."/>
        </authorList>
    </citation>
    <scope>NUCLEOTIDE SEQUENCE [LARGE SCALE GENOMIC DNA]</scope>
    <source>
        <strain evidence="3 11">SMQ-1420</strain>
    </source>
</reference>
<dbReference type="eggNOG" id="COG3631">
    <property type="taxonomic scope" value="Bacteria"/>
</dbReference>
<dbReference type="SUPFAM" id="SSF54427">
    <property type="entry name" value="NTF2-like"/>
    <property type="match status" value="1"/>
</dbReference>
<dbReference type="InterPro" id="IPR032710">
    <property type="entry name" value="NTF2-like_dom_sf"/>
</dbReference>
<feature type="domain" description="SnoaL-like" evidence="1">
    <location>
        <begin position="10"/>
        <end position="103"/>
    </location>
</feature>
<gene>
    <name evidence="2" type="ORF">BLSMQ_2826</name>
    <name evidence="6" type="ORF">CIK59_05060</name>
    <name evidence="5" type="ORF">CIK62_17090</name>
    <name evidence="4" type="ORF">CIK65_14360</name>
    <name evidence="3" type="ORF">CXR27_14140</name>
</gene>
<evidence type="ECO:0000313" key="10">
    <source>
        <dbReference type="Proteomes" id="UP000218620"/>
    </source>
</evidence>
<dbReference type="Proteomes" id="UP000094793">
    <property type="component" value="Chromosome"/>
</dbReference>
<dbReference type="EMBL" id="CP017150">
    <property type="protein sequence ID" value="AOP54532.1"/>
    <property type="molecule type" value="Genomic_DNA"/>
</dbReference>
<dbReference type="OrthoDB" id="3257148at2"/>
<dbReference type="KEGG" id="blin:BLSMQ_2826"/>
<evidence type="ECO:0000313" key="11">
    <source>
        <dbReference type="Proteomes" id="UP000282731"/>
    </source>
</evidence>
<accession>A0A2A3ZBA6</accession>
<dbReference type="Proteomes" id="UP000217881">
    <property type="component" value="Unassembled WGS sequence"/>
</dbReference>
<organism evidence="2 7">
    <name type="scientific">Brevibacterium aurantiacum</name>
    <dbReference type="NCBI Taxonomy" id="273384"/>
    <lineage>
        <taxon>Bacteria</taxon>
        <taxon>Bacillati</taxon>
        <taxon>Actinomycetota</taxon>
        <taxon>Actinomycetes</taxon>
        <taxon>Micrococcales</taxon>
        <taxon>Brevibacteriaceae</taxon>
        <taxon>Brevibacterium</taxon>
    </lineage>
</organism>
<reference evidence="2" key="1">
    <citation type="submission" date="2016-09" db="EMBL/GenBank/DDBJ databases">
        <title>Complete Genome Sequence of Brevibacterium aurantiacum SMQ-1335.</title>
        <authorList>
            <person name="de Melo A.G."/>
            <person name="Labrie S.J."/>
            <person name="Dumaresq J."/>
            <person name="Roberts R.J."/>
            <person name="Tremblay D.M."/>
            <person name="Moineau S."/>
        </authorList>
    </citation>
    <scope>NUCLEOTIDE SEQUENCE</scope>
    <source>
        <strain evidence="2">SMQ-1335</strain>
    </source>
</reference>
<reference evidence="7" key="2">
    <citation type="submission" date="2016-09" db="EMBL/GenBank/DDBJ databases">
        <title>Complete Genome Sequence of Brevibacterium linens SMQ-1335.</title>
        <authorList>
            <person name="de Melo A.G."/>
            <person name="Labrie S.J."/>
            <person name="Dumaresq J."/>
            <person name="Roberts R.J."/>
            <person name="Tremblay D.M."/>
            <person name="Moineau S."/>
        </authorList>
    </citation>
    <scope>NUCLEOTIDE SEQUENCE [LARGE SCALE GENOMIC DNA]</scope>
    <source>
        <strain evidence="7">SMQ-1335</strain>
    </source>
</reference>
<protein>
    <submittedName>
        <fullName evidence="3">Nuclear transport factor 2 family protein</fullName>
    </submittedName>
</protein>
<dbReference type="InterPro" id="IPR037401">
    <property type="entry name" value="SnoaL-like"/>
</dbReference>
<dbReference type="Gene3D" id="3.10.450.50">
    <property type="match status" value="1"/>
</dbReference>
<dbReference type="EMBL" id="NRGO01000027">
    <property type="protein sequence ID" value="PCC48803.1"/>
    <property type="molecule type" value="Genomic_DNA"/>
</dbReference>
<dbReference type="Proteomes" id="UP000282731">
    <property type="component" value="Chromosome"/>
</dbReference>
<dbReference type="AlphaFoldDB" id="A0A1D7W6C6"/>
<dbReference type="PATRIC" id="fig|1703.10.peg.2921"/>
<reference evidence="8 9" key="3">
    <citation type="journal article" date="2017" name="Elife">
        <title>Extensive horizontal gene transfer in cheese-associated bacteria.</title>
        <authorList>
            <person name="Bonham K.S."/>
            <person name="Wolfe B.E."/>
            <person name="Dutton R.J."/>
        </authorList>
    </citation>
    <scope>NUCLEOTIDE SEQUENCE [LARGE SCALE GENOMIC DNA]</scope>
    <source>
        <strain evidence="6 9">738_8</strain>
        <strain evidence="5 8">900_6</strain>
        <strain evidence="4 10">962_8</strain>
    </source>
</reference>
<dbReference type="RefSeq" id="WP_009885139.1">
    <property type="nucleotide sequence ID" value="NZ_AAGP01000049.1"/>
</dbReference>
<sequence>MTYESAQNVVSRYHHAWTSGDIDGAMDLIDEDIACRAPGVDLDGKEAYQSFIAGFAPTLTGITDIAEFADSDRVALFYYPETAATTTAPAAEFFTVRDGLISESVLIFDRLSYGPPDPDRGAQ</sequence>
<dbReference type="Pfam" id="PF12680">
    <property type="entry name" value="SnoaL_2"/>
    <property type="match status" value="1"/>
</dbReference>
<dbReference type="EMBL" id="NRGQ01000022">
    <property type="protein sequence ID" value="PCC42128.1"/>
    <property type="molecule type" value="Genomic_DNA"/>
</dbReference>
<dbReference type="EMBL" id="NRHA01000007">
    <property type="protein sequence ID" value="PCC54942.1"/>
    <property type="molecule type" value="Genomic_DNA"/>
</dbReference>
<evidence type="ECO:0000313" key="7">
    <source>
        <dbReference type="Proteomes" id="UP000094793"/>
    </source>
</evidence>
<accession>A0A1D7W6C6</accession>
<evidence type="ECO:0000259" key="1">
    <source>
        <dbReference type="Pfam" id="PF12680"/>
    </source>
</evidence>
<dbReference type="EMBL" id="CP025334">
    <property type="protein sequence ID" value="AZT98008.1"/>
    <property type="molecule type" value="Genomic_DNA"/>
</dbReference>
<dbReference type="Proteomes" id="UP000218620">
    <property type="component" value="Unassembled WGS sequence"/>
</dbReference>
<evidence type="ECO:0000313" key="6">
    <source>
        <dbReference type="EMBL" id="PCC54942.1"/>
    </source>
</evidence>
<evidence type="ECO:0000313" key="9">
    <source>
        <dbReference type="Proteomes" id="UP000217881"/>
    </source>
</evidence>
<name>A0A1D7W6C6_BREAU</name>
<dbReference type="Proteomes" id="UP000217720">
    <property type="component" value="Unassembled WGS sequence"/>
</dbReference>
<reference evidence="3 11" key="4">
    <citation type="submission" date="2017-12" db="EMBL/GenBank/DDBJ databases">
        <authorList>
            <person name="Levesque S."/>
        </authorList>
    </citation>
    <scope>NUCLEOTIDE SEQUENCE [LARGE SCALE GENOMIC DNA]</scope>
    <source>
        <strain evidence="3 11">SMQ-1420</strain>
    </source>
</reference>
<proteinExistence type="predicted"/>
<evidence type="ECO:0000313" key="8">
    <source>
        <dbReference type="Proteomes" id="UP000217720"/>
    </source>
</evidence>